<gene>
    <name evidence="3" type="ORF">FA15DRAFT_664104</name>
</gene>
<feature type="region of interest" description="Disordered" evidence="1">
    <location>
        <begin position="415"/>
        <end position="460"/>
    </location>
</feature>
<dbReference type="STRING" id="230819.A0A5C3LAY3"/>
<dbReference type="AlphaFoldDB" id="A0A5C3LAY3"/>
<feature type="compositionally biased region" description="Low complexity" evidence="1">
    <location>
        <begin position="102"/>
        <end position="113"/>
    </location>
</feature>
<dbReference type="InterPro" id="IPR036425">
    <property type="entry name" value="MoaB/Mog-like_dom_sf"/>
</dbReference>
<evidence type="ECO:0000313" key="4">
    <source>
        <dbReference type="Proteomes" id="UP000307440"/>
    </source>
</evidence>
<feature type="compositionally biased region" description="Polar residues" evidence="1">
    <location>
        <begin position="133"/>
        <end position="147"/>
    </location>
</feature>
<dbReference type="OrthoDB" id="448496at2759"/>
<feature type="region of interest" description="Disordered" evidence="1">
    <location>
        <begin position="486"/>
        <end position="530"/>
    </location>
</feature>
<dbReference type="GO" id="GO:0042726">
    <property type="term" value="P:flavin-containing compound metabolic process"/>
    <property type="evidence" value="ECO:0007669"/>
    <property type="project" value="TreeGrafter"/>
</dbReference>
<proteinExistence type="predicted"/>
<evidence type="ECO:0000256" key="1">
    <source>
        <dbReference type="SAM" id="MobiDB-lite"/>
    </source>
</evidence>
<feature type="compositionally biased region" description="Polar residues" evidence="1">
    <location>
        <begin position="45"/>
        <end position="73"/>
    </location>
</feature>
<dbReference type="Proteomes" id="UP000307440">
    <property type="component" value="Unassembled WGS sequence"/>
</dbReference>
<feature type="compositionally biased region" description="Basic and acidic residues" evidence="1">
    <location>
        <begin position="521"/>
        <end position="530"/>
    </location>
</feature>
<dbReference type="Pfam" id="PF00994">
    <property type="entry name" value="MoCF_biosynth"/>
    <property type="match status" value="1"/>
</dbReference>
<feature type="compositionally biased region" description="Low complexity" evidence="1">
    <location>
        <begin position="498"/>
        <end position="511"/>
    </location>
</feature>
<evidence type="ECO:0000313" key="3">
    <source>
        <dbReference type="EMBL" id="TFK29553.1"/>
    </source>
</evidence>
<dbReference type="GO" id="GO:0047884">
    <property type="term" value="F:FAD diphosphatase activity"/>
    <property type="evidence" value="ECO:0007669"/>
    <property type="project" value="TreeGrafter"/>
</dbReference>
<feature type="compositionally biased region" description="Basic and acidic residues" evidence="1">
    <location>
        <begin position="114"/>
        <end position="127"/>
    </location>
</feature>
<feature type="compositionally biased region" description="Basic and acidic residues" evidence="1">
    <location>
        <begin position="447"/>
        <end position="456"/>
    </location>
</feature>
<accession>A0A5C3LAY3</accession>
<evidence type="ECO:0000259" key="2">
    <source>
        <dbReference type="SMART" id="SM00852"/>
    </source>
</evidence>
<dbReference type="InterPro" id="IPR001453">
    <property type="entry name" value="MoaB/Mog_dom"/>
</dbReference>
<dbReference type="PANTHER" id="PTHR47675:SF1">
    <property type="entry name" value="MOLYBDOPTERIN BINDING DOMAIN PROTEIN (AFU_ORTHOLOGUE AFUA_5G11210)"/>
    <property type="match status" value="1"/>
</dbReference>
<organism evidence="3 4">
    <name type="scientific">Coprinopsis marcescibilis</name>
    <name type="common">Agaric fungus</name>
    <name type="synonym">Psathyrella marcescibilis</name>
    <dbReference type="NCBI Taxonomy" id="230819"/>
    <lineage>
        <taxon>Eukaryota</taxon>
        <taxon>Fungi</taxon>
        <taxon>Dikarya</taxon>
        <taxon>Basidiomycota</taxon>
        <taxon>Agaricomycotina</taxon>
        <taxon>Agaricomycetes</taxon>
        <taxon>Agaricomycetidae</taxon>
        <taxon>Agaricales</taxon>
        <taxon>Agaricineae</taxon>
        <taxon>Psathyrellaceae</taxon>
        <taxon>Coprinopsis</taxon>
    </lineage>
</organism>
<dbReference type="PANTHER" id="PTHR47675">
    <property type="entry name" value="MOLYBDOPTERIN BINDING DOMAIN PROTEIN (AFU_ORTHOLOGUE AFUA_5G11210)"/>
    <property type="match status" value="1"/>
</dbReference>
<reference evidence="3 4" key="1">
    <citation type="journal article" date="2019" name="Nat. Ecol. Evol.">
        <title>Megaphylogeny resolves global patterns of mushroom evolution.</title>
        <authorList>
            <person name="Varga T."/>
            <person name="Krizsan K."/>
            <person name="Foldi C."/>
            <person name="Dima B."/>
            <person name="Sanchez-Garcia M."/>
            <person name="Sanchez-Ramirez S."/>
            <person name="Szollosi G.J."/>
            <person name="Szarkandi J.G."/>
            <person name="Papp V."/>
            <person name="Albert L."/>
            <person name="Andreopoulos W."/>
            <person name="Angelini C."/>
            <person name="Antonin V."/>
            <person name="Barry K.W."/>
            <person name="Bougher N.L."/>
            <person name="Buchanan P."/>
            <person name="Buyck B."/>
            <person name="Bense V."/>
            <person name="Catcheside P."/>
            <person name="Chovatia M."/>
            <person name="Cooper J."/>
            <person name="Damon W."/>
            <person name="Desjardin D."/>
            <person name="Finy P."/>
            <person name="Geml J."/>
            <person name="Haridas S."/>
            <person name="Hughes K."/>
            <person name="Justo A."/>
            <person name="Karasinski D."/>
            <person name="Kautmanova I."/>
            <person name="Kiss B."/>
            <person name="Kocsube S."/>
            <person name="Kotiranta H."/>
            <person name="LaButti K.M."/>
            <person name="Lechner B.E."/>
            <person name="Liimatainen K."/>
            <person name="Lipzen A."/>
            <person name="Lukacs Z."/>
            <person name="Mihaltcheva S."/>
            <person name="Morgado L.N."/>
            <person name="Niskanen T."/>
            <person name="Noordeloos M.E."/>
            <person name="Ohm R.A."/>
            <person name="Ortiz-Santana B."/>
            <person name="Ovrebo C."/>
            <person name="Racz N."/>
            <person name="Riley R."/>
            <person name="Savchenko A."/>
            <person name="Shiryaev A."/>
            <person name="Soop K."/>
            <person name="Spirin V."/>
            <person name="Szebenyi C."/>
            <person name="Tomsovsky M."/>
            <person name="Tulloss R.E."/>
            <person name="Uehling J."/>
            <person name="Grigoriev I.V."/>
            <person name="Vagvolgyi C."/>
            <person name="Papp T."/>
            <person name="Martin F.M."/>
            <person name="Miettinen O."/>
            <person name="Hibbett D.S."/>
            <person name="Nagy L.G."/>
        </authorList>
    </citation>
    <scope>NUCLEOTIDE SEQUENCE [LARGE SCALE GENOMIC DNA]</scope>
    <source>
        <strain evidence="3 4">CBS 121175</strain>
    </source>
</reference>
<keyword evidence="4" id="KW-1185">Reference proteome</keyword>
<sequence>MISLTSHLKISPFQSHTFAIASRVRSVSPGVKTLLGFSAELPRVTTPTGASGQTRNIFTGPQGSNSTGKQSCFQYRRSPRPGKPDSDVVQHIPLSRPILPVSTARRAYSTTTRPKLELKEDNRRENMSGDSKGPTSSASPAVSNVATGASGDGVVTPTRPRPQFQVSPIPPNPLGEGKCIRTAAALIIGDEILNGKTRDTNSNVFAQFCFEHGIDLKRIEVIPDDETEIIEAARRLSSKFDLVVSSGGIGPTHDDITYESLAKAFNTTVVHNEETINRMRIMNQYRPWAALQDEQQRAASYRMALFPANAEVIFIDPEIWVPVVRLDGKLCVLPGVPGLFQKILHALAKFLPLPPKNERPLRIQIFTERPESMIAPYLTKLQERLRPHGIQVGSYPVLYKGVFVSLIGRDLAYNSRPASPSSTHSDPSTSIPPEPPTSTSKPPAEAQKQKRSESRGRNQGNRVWLAEIAREVEKEVDGRILSEEEVAQQKKDVSITPSWAQQQSSNASTAQVYKEAQGTTGEKEPTKSNL</sequence>
<protein>
    <submittedName>
        <fullName evidence="3">Molybdopterin binding protein</fullName>
    </submittedName>
</protein>
<dbReference type="Gene3D" id="3.40.980.10">
    <property type="entry name" value="MoaB/Mog-like domain"/>
    <property type="match status" value="1"/>
</dbReference>
<dbReference type="EMBL" id="ML210149">
    <property type="protein sequence ID" value="TFK29553.1"/>
    <property type="molecule type" value="Genomic_DNA"/>
</dbReference>
<dbReference type="SUPFAM" id="SSF53218">
    <property type="entry name" value="Molybdenum cofactor biosynthesis proteins"/>
    <property type="match status" value="1"/>
</dbReference>
<name>A0A5C3LAY3_COPMA</name>
<dbReference type="CDD" id="cd00885">
    <property type="entry name" value="cinA"/>
    <property type="match status" value="1"/>
</dbReference>
<dbReference type="SMART" id="SM00852">
    <property type="entry name" value="MoCF_biosynth"/>
    <property type="match status" value="1"/>
</dbReference>
<feature type="compositionally biased region" description="Low complexity" evidence="1">
    <location>
        <begin position="417"/>
        <end position="429"/>
    </location>
</feature>
<feature type="region of interest" description="Disordered" evidence="1">
    <location>
        <begin position="45"/>
        <end position="172"/>
    </location>
</feature>
<feature type="domain" description="MoaB/Mog" evidence="2">
    <location>
        <begin position="184"/>
        <end position="354"/>
    </location>
</feature>